<dbReference type="PROSITE" id="PS50931">
    <property type="entry name" value="HTH_LYSR"/>
    <property type="match status" value="1"/>
</dbReference>
<dbReference type="InterPro" id="IPR036390">
    <property type="entry name" value="WH_DNA-bd_sf"/>
</dbReference>
<dbReference type="Gene3D" id="1.10.10.10">
    <property type="entry name" value="Winged helix-like DNA-binding domain superfamily/Winged helix DNA-binding domain"/>
    <property type="match status" value="1"/>
</dbReference>
<protein>
    <submittedName>
        <fullName evidence="6">LysR family transcriptional regulator</fullName>
    </submittedName>
</protein>
<dbReference type="GO" id="GO:0003700">
    <property type="term" value="F:DNA-binding transcription factor activity"/>
    <property type="evidence" value="ECO:0007669"/>
    <property type="project" value="InterPro"/>
</dbReference>
<dbReference type="Proteomes" id="UP000266206">
    <property type="component" value="Unassembled WGS sequence"/>
</dbReference>
<dbReference type="InterPro" id="IPR050389">
    <property type="entry name" value="LysR-type_TF"/>
</dbReference>
<dbReference type="Pfam" id="PF00126">
    <property type="entry name" value="HTH_1"/>
    <property type="match status" value="1"/>
</dbReference>
<dbReference type="PANTHER" id="PTHR30118:SF15">
    <property type="entry name" value="TRANSCRIPTIONAL REGULATORY PROTEIN"/>
    <property type="match status" value="1"/>
</dbReference>
<keyword evidence="4" id="KW-0804">Transcription</keyword>
<dbReference type="SUPFAM" id="SSF53850">
    <property type="entry name" value="Periplasmic binding protein-like II"/>
    <property type="match status" value="1"/>
</dbReference>
<evidence type="ECO:0000256" key="4">
    <source>
        <dbReference type="ARBA" id="ARBA00023163"/>
    </source>
</evidence>
<keyword evidence="3" id="KW-0238">DNA-binding</keyword>
<evidence type="ECO:0000256" key="1">
    <source>
        <dbReference type="ARBA" id="ARBA00009437"/>
    </source>
</evidence>
<evidence type="ECO:0000259" key="5">
    <source>
        <dbReference type="PROSITE" id="PS50931"/>
    </source>
</evidence>
<evidence type="ECO:0000313" key="7">
    <source>
        <dbReference type="Proteomes" id="UP000266206"/>
    </source>
</evidence>
<feature type="domain" description="HTH lysR-type" evidence="5">
    <location>
        <begin position="6"/>
        <end position="63"/>
    </location>
</feature>
<dbReference type="EMBL" id="NQYH01000001">
    <property type="protein sequence ID" value="RIY42291.1"/>
    <property type="molecule type" value="Genomic_DNA"/>
</dbReference>
<dbReference type="CDD" id="cd08459">
    <property type="entry name" value="PBP2_DntR_NahR_LinR_like"/>
    <property type="match status" value="1"/>
</dbReference>
<dbReference type="SUPFAM" id="SSF46785">
    <property type="entry name" value="Winged helix' DNA-binding domain"/>
    <property type="match status" value="1"/>
</dbReference>
<evidence type="ECO:0000256" key="2">
    <source>
        <dbReference type="ARBA" id="ARBA00023015"/>
    </source>
</evidence>
<dbReference type="AlphaFoldDB" id="A0A3A1YXQ2"/>
<dbReference type="Pfam" id="PF03466">
    <property type="entry name" value="LysR_substrate"/>
    <property type="match status" value="1"/>
</dbReference>
<reference evidence="6 7" key="1">
    <citation type="submission" date="2017-08" db="EMBL/GenBank/DDBJ databases">
        <title>Pusillimonas indicus sp. nov., a member of the family Alcaligenaceae isolated from surface seawater.</title>
        <authorList>
            <person name="Li J."/>
        </authorList>
    </citation>
    <scope>NUCLEOTIDE SEQUENCE [LARGE SCALE GENOMIC DNA]</scope>
    <source>
        <strain evidence="6 7">L52-1-41</strain>
    </source>
</reference>
<dbReference type="InterPro" id="IPR005119">
    <property type="entry name" value="LysR_subst-bd"/>
</dbReference>
<comment type="similarity">
    <text evidence="1">Belongs to the LysR transcriptional regulatory family.</text>
</comment>
<evidence type="ECO:0000256" key="3">
    <source>
        <dbReference type="ARBA" id="ARBA00023125"/>
    </source>
</evidence>
<dbReference type="PRINTS" id="PR00039">
    <property type="entry name" value="HTHLYSR"/>
</dbReference>
<dbReference type="GO" id="GO:0003677">
    <property type="term" value="F:DNA binding"/>
    <property type="evidence" value="ECO:0007669"/>
    <property type="project" value="UniProtKB-KW"/>
</dbReference>
<dbReference type="OrthoDB" id="8523210at2"/>
<dbReference type="RefSeq" id="WP_119515375.1">
    <property type="nucleotide sequence ID" value="NZ_NQYH01000001.1"/>
</dbReference>
<gene>
    <name evidence="6" type="ORF">CJP73_02350</name>
</gene>
<dbReference type="Gene3D" id="3.40.190.10">
    <property type="entry name" value="Periplasmic binding protein-like II"/>
    <property type="match status" value="2"/>
</dbReference>
<name>A0A3A1YXQ2_9BURK</name>
<accession>A0A3A1YXQ2</accession>
<proteinExistence type="inferred from homology"/>
<comment type="caution">
    <text evidence="6">The sequence shown here is derived from an EMBL/GenBank/DDBJ whole genome shotgun (WGS) entry which is preliminary data.</text>
</comment>
<organism evidence="6 7">
    <name type="scientific">Neopusillimonas maritima</name>
    <dbReference type="NCBI Taxonomy" id="2026239"/>
    <lineage>
        <taxon>Bacteria</taxon>
        <taxon>Pseudomonadati</taxon>
        <taxon>Pseudomonadota</taxon>
        <taxon>Betaproteobacteria</taxon>
        <taxon>Burkholderiales</taxon>
        <taxon>Alcaligenaceae</taxon>
        <taxon>Neopusillimonas</taxon>
    </lineage>
</organism>
<dbReference type="InterPro" id="IPR036388">
    <property type="entry name" value="WH-like_DNA-bd_sf"/>
</dbReference>
<dbReference type="PANTHER" id="PTHR30118">
    <property type="entry name" value="HTH-TYPE TRANSCRIPTIONAL REGULATOR LEUO-RELATED"/>
    <property type="match status" value="1"/>
</dbReference>
<sequence>MELKDVDLNLLLVFRELLVERSVSAAAERLGLSQPAVSHSLKRLRQLTRDDLFIRTPKGMMPTPYASAMAQPVNHALELLYETLNQQSEFRPYESRRKFIIGMSDLGEIEFLPRLMAALDEIAPDVTLSTVRDHRGSLREAMEAGQVDLAIGLLPQLITGFHQQRLFLQRYVCMFRKGHALDKGAITRREFFASEHVRVVSEGTGHDRADEIIESGTGKRRIRLLVPHFVAVGHIVQTSDMIATVPELYALRYASPLSLSYVAHPIDLPKVEINLFWHARYHRDPGNQWLRQLIFNLFATSVQGPPEERL</sequence>
<evidence type="ECO:0000313" key="6">
    <source>
        <dbReference type="EMBL" id="RIY42291.1"/>
    </source>
</evidence>
<dbReference type="InterPro" id="IPR000847">
    <property type="entry name" value="LysR_HTH_N"/>
</dbReference>
<keyword evidence="2" id="KW-0805">Transcription regulation</keyword>